<feature type="domain" description="EF-hand" evidence="5">
    <location>
        <begin position="72"/>
        <end position="107"/>
    </location>
</feature>
<evidence type="ECO:0000256" key="1">
    <source>
        <dbReference type="ARBA" id="ARBA00020786"/>
    </source>
</evidence>
<protein>
    <recommendedName>
        <fullName evidence="1">Calmodulin</fullName>
    </recommendedName>
</protein>
<dbReference type="VEuPathDB" id="PiroplasmaDB:TA11055"/>
<dbReference type="AlphaFoldDB" id="A0A3B0MZL8"/>
<dbReference type="EMBL" id="UIVT01000004">
    <property type="protein sequence ID" value="SVP95095.1"/>
    <property type="molecule type" value="Genomic_DNA"/>
</dbReference>
<organism evidence="6">
    <name type="scientific">Theileria annulata</name>
    <dbReference type="NCBI Taxonomy" id="5874"/>
    <lineage>
        <taxon>Eukaryota</taxon>
        <taxon>Sar</taxon>
        <taxon>Alveolata</taxon>
        <taxon>Apicomplexa</taxon>
        <taxon>Aconoidasida</taxon>
        <taxon>Piroplasmida</taxon>
        <taxon>Theileriidae</taxon>
        <taxon>Theileria</taxon>
    </lineage>
</organism>
<dbReference type="GO" id="GO:0016460">
    <property type="term" value="C:myosin II complex"/>
    <property type="evidence" value="ECO:0007669"/>
    <property type="project" value="TreeGrafter"/>
</dbReference>
<gene>
    <name evidence="6" type="ORF">TAT_000380500</name>
    <name evidence="7" type="ORF">TAV_000380400</name>
</gene>
<dbReference type="Pfam" id="PF13499">
    <property type="entry name" value="EF-hand_7"/>
    <property type="match status" value="1"/>
</dbReference>
<dbReference type="Gene3D" id="1.10.238.10">
    <property type="entry name" value="EF-hand"/>
    <property type="match status" value="2"/>
</dbReference>
<sequence>MASETVNNVELLFSSYSDEKGYVHSNVLNELVCELGYAPSLKEMSDFKKKTGDQCDLSSFKEFLKTIVHPEDTHANLTELFRFYDPNNTGRISKKQLEKLLTNVGEYLSEKELERFFSVLCNEDDEVDYEDLVNKYYKL</sequence>
<proteinExistence type="predicted"/>
<dbReference type="InterPro" id="IPR050230">
    <property type="entry name" value="CALM/Myosin/TropC-like"/>
</dbReference>
<dbReference type="PANTHER" id="PTHR23048:SF0">
    <property type="entry name" value="CALMODULIN LIKE 3"/>
    <property type="match status" value="1"/>
</dbReference>
<evidence type="ECO:0000259" key="5">
    <source>
        <dbReference type="PROSITE" id="PS50222"/>
    </source>
</evidence>
<dbReference type="InterPro" id="IPR011992">
    <property type="entry name" value="EF-hand-dom_pair"/>
</dbReference>
<keyword evidence="4" id="KW-0007">Acetylation</keyword>
<reference evidence="6" key="1">
    <citation type="submission" date="2018-07" db="EMBL/GenBank/DDBJ databases">
        <authorList>
            <person name="Quirk P.G."/>
            <person name="Krulwich T.A."/>
        </authorList>
    </citation>
    <scope>NUCLEOTIDE SEQUENCE</scope>
    <source>
        <strain evidence="6">Anand</strain>
    </source>
</reference>
<evidence type="ECO:0000256" key="2">
    <source>
        <dbReference type="ARBA" id="ARBA00022723"/>
    </source>
</evidence>
<keyword evidence="2" id="KW-0479">Metal-binding</keyword>
<dbReference type="EMBL" id="UIVS01000004">
    <property type="protein sequence ID" value="SVP95639.1"/>
    <property type="molecule type" value="Genomic_DNA"/>
</dbReference>
<evidence type="ECO:0000313" key="6">
    <source>
        <dbReference type="EMBL" id="SVP95095.1"/>
    </source>
</evidence>
<dbReference type="SUPFAM" id="SSF47473">
    <property type="entry name" value="EF-hand"/>
    <property type="match status" value="1"/>
</dbReference>
<dbReference type="GO" id="GO:0005509">
    <property type="term" value="F:calcium ion binding"/>
    <property type="evidence" value="ECO:0007669"/>
    <property type="project" value="InterPro"/>
</dbReference>
<accession>A0A3B0MZL8</accession>
<dbReference type="PANTHER" id="PTHR23048">
    <property type="entry name" value="MYOSIN LIGHT CHAIN 1, 3"/>
    <property type="match status" value="1"/>
</dbReference>
<evidence type="ECO:0000313" key="7">
    <source>
        <dbReference type="EMBL" id="SVP95639.1"/>
    </source>
</evidence>
<keyword evidence="3" id="KW-0677">Repeat</keyword>
<evidence type="ECO:0000256" key="4">
    <source>
        <dbReference type="ARBA" id="ARBA00022990"/>
    </source>
</evidence>
<evidence type="ECO:0000256" key="3">
    <source>
        <dbReference type="ARBA" id="ARBA00022737"/>
    </source>
</evidence>
<dbReference type="InterPro" id="IPR002048">
    <property type="entry name" value="EF_hand_dom"/>
</dbReference>
<dbReference type="PROSITE" id="PS50222">
    <property type="entry name" value="EF_HAND_2"/>
    <property type="match status" value="1"/>
</dbReference>
<name>A0A3B0MZL8_THEAN</name>